<feature type="domain" description="Radical SAM core" evidence="18">
    <location>
        <begin position="420"/>
        <end position="654"/>
    </location>
</feature>
<evidence type="ECO:0000256" key="2">
    <source>
        <dbReference type="ARBA" id="ARBA00003692"/>
    </source>
</evidence>
<keyword evidence="13" id="KW-0408">Iron</keyword>
<dbReference type="InterPro" id="IPR013785">
    <property type="entry name" value="Aldolase_TIM"/>
</dbReference>
<evidence type="ECO:0000256" key="12">
    <source>
        <dbReference type="ARBA" id="ARBA00022723"/>
    </source>
</evidence>
<dbReference type="Pfam" id="PF19288">
    <property type="entry name" value="CofH_C"/>
    <property type="match status" value="1"/>
</dbReference>
<dbReference type="UniPathway" id="UPA00072"/>
<evidence type="ECO:0000256" key="14">
    <source>
        <dbReference type="ARBA" id="ARBA00023014"/>
    </source>
</evidence>
<dbReference type="SUPFAM" id="SSF102114">
    <property type="entry name" value="Radical SAM enzymes"/>
    <property type="match status" value="2"/>
</dbReference>
<keyword evidence="15" id="KW-0456">Lyase</keyword>
<evidence type="ECO:0000256" key="17">
    <source>
        <dbReference type="ARBA" id="ARBA00048974"/>
    </source>
</evidence>
<dbReference type="SFLD" id="SFLDG01389">
    <property type="entry name" value="menaquinone_synthsis_involved"/>
    <property type="match status" value="1"/>
</dbReference>
<feature type="domain" description="Radical SAM core" evidence="18">
    <location>
        <begin position="5"/>
        <end position="235"/>
    </location>
</feature>
<dbReference type="InterPro" id="IPR020050">
    <property type="entry name" value="FO_synthase_su2"/>
</dbReference>
<evidence type="ECO:0000256" key="3">
    <source>
        <dbReference type="ARBA" id="ARBA00004712"/>
    </source>
</evidence>
<evidence type="ECO:0000256" key="1">
    <source>
        <dbReference type="ARBA" id="ARBA00001966"/>
    </source>
</evidence>
<evidence type="ECO:0000256" key="5">
    <source>
        <dbReference type="ARBA" id="ARBA00010826"/>
    </source>
</evidence>
<dbReference type="InterPro" id="IPR019939">
    <property type="entry name" value="CofG_family"/>
</dbReference>
<dbReference type="HAMAP" id="MF_01612">
    <property type="entry name" value="FO_synth_sub2"/>
    <property type="match status" value="1"/>
</dbReference>
<dbReference type="InterPro" id="IPR034405">
    <property type="entry name" value="F420"/>
</dbReference>
<keyword evidence="12" id="KW-0479">Metal-binding</keyword>
<evidence type="ECO:0000256" key="11">
    <source>
        <dbReference type="ARBA" id="ARBA00022691"/>
    </source>
</evidence>
<dbReference type="EC" id="4.3.1.32" evidence="6"/>
<dbReference type="EMBL" id="CAFBLU010000009">
    <property type="protein sequence ID" value="CAB4870551.1"/>
    <property type="molecule type" value="Genomic_DNA"/>
</dbReference>
<evidence type="ECO:0000256" key="6">
    <source>
        <dbReference type="ARBA" id="ARBA00012126"/>
    </source>
</evidence>
<keyword evidence="10" id="KW-0808">Transferase</keyword>
<comment type="catalytic activity">
    <reaction evidence="16">
        <text>5-amino-6-(D-ribitylamino)uracil + L-tyrosine + S-adenosyl-L-methionine = 5-amino-5-(4-hydroxybenzyl)-6-(D-ribitylimino)-5,6-dihydrouracil + 2-iminoacetate + 5'-deoxyadenosine + L-methionine + H(+)</text>
        <dbReference type="Rhea" id="RHEA:55200"/>
        <dbReference type="ChEBI" id="CHEBI:15378"/>
        <dbReference type="ChEBI" id="CHEBI:15934"/>
        <dbReference type="ChEBI" id="CHEBI:17319"/>
        <dbReference type="ChEBI" id="CHEBI:57844"/>
        <dbReference type="ChEBI" id="CHEBI:58315"/>
        <dbReference type="ChEBI" id="CHEBI:59789"/>
        <dbReference type="ChEBI" id="CHEBI:77846"/>
        <dbReference type="ChEBI" id="CHEBI:85936"/>
        <dbReference type="EC" id="2.5.1.147"/>
    </reaction>
</comment>
<organism evidence="19">
    <name type="scientific">freshwater metagenome</name>
    <dbReference type="NCBI Taxonomy" id="449393"/>
    <lineage>
        <taxon>unclassified sequences</taxon>
        <taxon>metagenomes</taxon>
        <taxon>ecological metagenomes</taxon>
    </lineage>
</organism>
<dbReference type="InterPro" id="IPR058240">
    <property type="entry name" value="rSAM_sf"/>
</dbReference>
<gene>
    <name evidence="19" type="ORF">UFOPK3444_00696</name>
</gene>
<dbReference type="GO" id="GO:0044689">
    <property type="term" value="F:7,8-didemethyl-8-hydroxy-5-deazariboflavin synthase activity"/>
    <property type="evidence" value="ECO:0007669"/>
    <property type="project" value="UniProtKB-EC"/>
</dbReference>
<comment type="cofactor">
    <cofactor evidence="1">
        <name>[4Fe-4S] cluster</name>
        <dbReference type="ChEBI" id="CHEBI:49883"/>
    </cofactor>
</comment>
<dbReference type="GO" id="GO:0046872">
    <property type="term" value="F:metal ion binding"/>
    <property type="evidence" value="ECO:0007669"/>
    <property type="project" value="UniProtKB-KW"/>
</dbReference>
<name>A0A6J7DJA7_9ZZZZ</name>
<dbReference type="InterPro" id="IPR019940">
    <property type="entry name" value="CofH_family"/>
</dbReference>
<dbReference type="Gene3D" id="3.20.20.70">
    <property type="entry name" value="Aldolase class I"/>
    <property type="match status" value="2"/>
</dbReference>
<evidence type="ECO:0000256" key="16">
    <source>
        <dbReference type="ARBA" id="ARBA00048468"/>
    </source>
</evidence>
<dbReference type="SFLD" id="SFLDS00029">
    <property type="entry name" value="Radical_SAM"/>
    <property type="match status" value="2"/>
</dbReference>
<keyword evidence="11" id="KW-0949">S-adenosyl-L-methionine</keyword>
<comment type="function">
    <text evidence="2">Catalyzes the radical-mediated synthesis of 7,8-didemethyl-8-hydroxy-5-deazariboflavin (FO) from 5-amino-6-(D-ribitylamino)uracil and L-tyrosine.</text>
</comment>
<sequence length="750" mass="81863">MAGRVTYSKNVTLSLSRSCASHCKYCAFATHQAHLQPPEEVERILDRAARQGVKELLVLTGERPDSIQGVQDRLGALGHADFVAYVVWACEQALARGILPHTNLGPVTAEDLVRLRQVTASQGLMLESSAARLLETVHAGSPGKDPAVRLATMRAAGELRIPFTTGILVGIGETPAERLESLDAIAEVHAEYGHIQEVILQNFVPHRKYYGEEPADIAEAAADDYWRTGIGTHPSLDLPAWACEVTVEDMIGLVEATRERMPDVAIQIPPNLADWWPELVAAGADDLGGLSANGDHISPEHPFPSPSRVARDLAQTGHALTERLCVHSGFINSDWVDAGVLEVIHESHASFMPRTTRERLSSGPVRPRDEIAGVISRAHAGDRLNDEDLTALFREVRPEAVEDIRQAADDLRSVMAGETVTFVVNRNLNISNVCQVGCAFCGFGKGKRSPEAYEYGEDEFTARVNEALLFGATELCIQSGIHPDWGIEDYTRWLKLAKEISPSIHLHAYSPMEVDHICSVEGIEPEEAFARLKAAGLDSVPGTAAEVLDDDIRARISPNKLPAARWVEIIEAAHRSGLPSTATVMFGHIETPESLARHMNVIRDLQERTGGITEFVPLSFVPDQTRLGRSHGITEMTMEDNLRHAAVYRLAIGRSVKSLQASWVKMGLDAAVESLDWGVNDLGGTLMEESITRMAGGKHGTGRTPTDLIAAAHKAGRPAAERTTLYRLREEYPLPLPEYAEWARQLAVAG</sequence>
<dbReference type="SMART" id="SM00729">
    <property type="entry name" value="Elp3"/>
    <property type="match status" value="2"/>
</dbReference>
<accession>A0A6J7DJA7</accession>
<dbReference type="NCBIfam" id="NF004884">
    <property type="entry name" value="PRK06245.1"/>
    <property type="match status" value="1"/>
</dbReference>
<dbReference type="SFLD" id="SFLDF00294">
    <property type="entry name" value="7_8-didemethyl-8-hydroxy-5-dea"/>
    <property type="match status" value="1"/>
</dbReference>
<evidence type="ECO:0000256" key="10">
    <source>
        <dbReference type="ARBA" id="ARBA00022679"/>
    </source>
</evidence>
<evidence type="ECO:0000256" key="15">
    <source>
        <dbReference type="ARBA" id="ARBA00023239"/>
    </source>
</evidence>
<dbReference type="PANTHER" id="PTHR43076:SF1">
    <property type="entry name" value="LIPOYL SYNTHASE 2"/>
    <property type="match status" value="1"/>
</dbReference>
<protein>
    <recommendedName>
        <fullName evidence="8">FO synthase</fullName>
        <ecNumber evidence="7">2.5.1.147</ecNumber>
        <ecNumber evidence="6">4.3.1.32</ecNumber>
    </recommendedName>
</protein>
<dbReference type="GO" id="GO:0141093">
    <property type="term" value="F:5-amino-6-(D-ribitylamino)uracil--L-tyrosine 4-hydroxyphenyl transferase activity"/>
    <property type="evidence" value="ECO:0007669"/>
    <property type="project" value="UniProtKB-EC"/>
</dbReference>
<dbReference type="GO" id="GO:0051539">
    <property type="term" value="F:4 iron, 4 sulfur cluster binding"/>
    <property type="evidence" value="ECO:0007669"/>
    <property type="project" value="UniProtKB-KW"/>
</dbReference>
<dbReference type="EC" id="2.5.1.147" evidence="7"/>
<evidence type="ECO:0000256" key="8">
    <source>
        <dbReference type="ARBA" id="ARBA00022220"/>
    </source>
</evidence>
<dbReference type="Pfam" id="PF04055">
    <property type="entry name" value="Radical_SAM"/>
    <property type="match status" value="2"/>
</dbReference>
<keyword evidence="14" id="KW-0411">Iron-sulfur</keyword>
<keyword evidence="9" id="KW-0004">4Fe-4S</keyword>
<dbReference type="PROSITE" id="PS51918">
    <property type="entry name" value="RADICAL_SAM"/>
    <property type="match status" value="2"/>
</dbReference>
<dbReference type="NCBIfam" id="TIGR03551">
    <property type="entry name" value="F420_cofH"/>
    <property type="match status" value="1"/>
</dbReference>
<evidence type="ECO:0000313" key="19">
    <source>
        <dbReference type="EMBL" id="CAB4870551.1"/>
    </source>
</evidence>
<comment type="pathway">
    <text evidence="3">Cofactor biosynthesis; coenzyme F0 biosynthesis.</text>
</comment>
<evidence type="ECO:0000259" key="18">
    <source>
        <dbReference type="PROSITE" id="PS51918"/>
    </source>
</evidence>
<dbReference type="NCBIfam" id="TIGR00423">
    <property type="entry name" value="CofH family radical SAM protein"/>
    <property type="match status" value="1"/>
</dbReference>
<dbReference type="SFLD" id="SFLDG01064">
    <property type="entry name" value="F420__menaquinone_cofactor_bio"/>
    <property type="match status" value="2"/>
</dbReference>
<evidence type="ECO:0000256" key="9">
    <source>
        <dbReference type="ARBA" id="ARBA00022485"/>
    </source>
</evidence>
<evidence type="ECO:0000256" key="7">
    <source>
        <dbReference type="ARBA" id="ARBA00012289"/>
    </source>
</evidence>
<dbReference type="AlphaFoldDB" id="A0A6J7DJA7"/>
<dbReference type="SFLD" id="SFLDF00343">
    <property type="entry name" value="aminofutalosine_synthase_(mqnE"/>
    <property type="match status" value="1"/>
</dbReference>
<evidence type="ECO:0000256" key="13">
    <source>
        <dbReference type="ARBA" id="ARBA00023004"/>
    </source>
</evidence>
<dbReference type="InterPro" id="IPR006638">
    <property type="entry name" value="Elp3/MiaA/NifB-like_rSAM"/>
</dbReference>
<reference evidence="19" key="1">
    <citation type="submission" date="2020-05" db="EMBL/GenBank/DDBJ databases">
        <authorList>
            <person name="Chiriac C."/>
            <person name="Salcher M."/>
            <person name="Ghai R."/>
            <person name="Kavagutti S V."/>
        </authorList>
    </citation>
    <scope>NUCLEOTIDE SEQUENCE</scope>
</reference>
<dbReference type="CDD" id="cd01335">
    <property type="entry name" value="Radical_SAM"/>
    <property type="match status" value="2"/>
</dbReference>
<evidence type="ECO:0000256" key="4">
    <source>
        <dbReference type="ARBA" id="ARBA00010051"/>
    </source>
</evidence>
<dbReference type="InterPro" id="IPR045567">
    <property type="entry name" value="CofH/MnqC-like_C"/>
</dbReference>
<dbReference type="HAMAP" id="MF_01611">
    <property type="entry name" value="FO_synth_sub1"/>
    <property type="match status" value="1"/>
</dbReference>
<dbReference type="NCBIfam" id="TIGR03550">
    <property type="entry name" value="F420_cofG"/>
    <property type="match status" value="1"/>
</dbReference>
<proteinExistence type="inferred from homology"/>
<comment type="similarity">
    <text evidence="4">In the C-terminal section; belongs to the radical SAM superfamily. CofH family.</text>
</comment>
<dbReference type="PANTHER" id="PTHR43076">
    <property type="entry name" value="FO SYNTHASE (COFH)"/>
    <property type="match status" value="1"/>
</dbReference>
<dbReference type="SFLD" id="SFLDG01388">
    <property type="entry name" value="7_8-didemethyl-8-hydroxy-5-dea"/>
    <property type="match status" value="2"/>
</dbReference>
<comment type="catalytic activity">
    <reaction evidence="17">
        <text>5-amino-5-(4-hydroxybenzyl)-6-(D-ribitylimino)-5,6-dihydrouracil + S-adenosyl-L-methionine = 7,8-didemethyl-8-hydroxy-5-deazariboflavin + 5'-deoxyadenosine + L-methionine + NH4(+) + H(+)</text>
        <dbReference type="Rhea" id="RHEA:55204"/>
        <dbReference type="ChEBI" id="CHEBI:15378"/>
        <dbReference type="ChEBI" id="CHEBI:17319"/>
        <dbReference type="ChEBI" id="CHEBI:28938"/>
        <dbReference type="ChEBI" id="CHEBI:57844"/>
        <dbReference type="ChEBI" id="CHEBI:59789"/>
        <dbReference type="ChEBI" id="CHEBI:59904"/>
        <dbReference type="ChEBI" id="CHEBI:85936"/>
        <dbReference type="EC" id="4.3.1.32"/>
    </reaction>
</comment>
<comment type="similarity">
    <text evidence="5">In the N-terminal section; belongs to the radical SAM superfamily. CofG family.</text>
</comment>
<dbReference type="InterPro" id="IPR007197">
    <property type="entry name" value="rSAM"/>
</dbReference>